<protein>
    <submittedName>
        <fullName evidence="1">Uncharacterized protein</fullName>
    </submittedName>
</protein>
<geneLocation type="chloroplast" evidence="1"/>
<accession>A0A023HAC4</accession>
<keyword evidence="1" id="KW-0934">Plastid</keyword>
<evidence type="ECO:0000313" key="1">
    <source>
        <dbReference type="EMBL" id="AGH28540.1"/>
    </source>
</evidence>
<dbReference type="GeneID" id="19739961"/>
<dbReference type="AlphaFoldDB" id="A0A023HAC4"/>
<name>A0A023HAC4_9STRA</name>
<sequence>MKENRLIFQSENFQIHYLTLNLQFNDLKQIKKIANCFSNTFDCNSVFIDCKNSTQNCTLVKKERSLSKAEFRVNSQKYWYGTFLSFSGNQSTYFYKTIKEKGLDWEILNFDNTSLSRIDLYYDRKFKKGDEIANFDSFLEECRSQIEKTDKRKIVIVDKGVLAVGRRGNGNYFRVYLRPNGKDIRFELELTKSVVKNFEFYLFSNQFEKLEELLCIHFYKQALTTFMMDSCYTDWLRESFRKIRFTQRYENCLIATYLSTIPLETLEKQKFLYQLL</sequence>
<reference evidence="1" key="1">
    <citation type="journal article" date="2014" name="Genome Biol. Evol.">
        <title>Serial gene losses and foreign DNA underlie size and sequence variation in the plastid genomes of diatoms.</title>
        <authorList>
            <person name="Ruck E.C."/>
            <person name="Nakov T."/>
            <person name="Jansen R.K."/>
            <person name="Theriot E.C."/>
            <person name="Alverson A.J."/>
        </authorList>
    </citation>
    <scope>NUCLEOTIDE SEQUENCE</scope>
    <source>
        <strain evidence="1">Ccmp1855</strain>
    </source>
</reference>
<dbReference type="RefSeq" id="YP_009028996.1">
    <property type="nucleotide sequence ID" value="NC_024082.1"/>
</dbReference>
<organism evidence="1">
    <name type="scientific">Cylindrotheca closterium</name>
    <dbReference type="NCBI Taxonomy" id="2856"/>
    <lineage>
        <taxon>Eukaryota</taxon>
        <taxon>Sar</taxon>
        <taxon>Stramenopiles</taxon>
        <taxon>Ochrophyta</taxon>
        <taxon>Bacillariophyta</taxon>
        <taxon>Bacillariophyceae</taxon>
        <taxon>Bacillariophycidae</taxon>
        <taxon>Bacillariales</taxon>
        <taxon>Bacillariaceae</taxon>
        <taxon>Cylindrotheca</taxon>
    </lineage>
</organism>
<dbReference type="EMBL" id="KC509522">
    <property type="protein sequence ID" value="AGH28540.1"/>
    <property type="molecule type" value="Genomic_DNA"/>
</dbReference>
<gene>
    <name evidence="1" type="primary">orf276</name>
</gene>
<keyword evidence="1" id="KW-0150">Chloroplast</keyword>
<proteinExistence type="predicted"/>